<dbReference type="EMBL" id="CAKKNE010000004">
    <property type="protein sequence ID" value="CAH0375477.1"/>
    <property type="molecule type" value="Genomic_DNA"/>
</dbReference>
<proteinExistence type="predicted"/>
<feature type="region of interest" description="Disordered" evidence="1">
    <location>
        <begin position="183"/>
        <end position="357"/>
    </location>
</feature>
<name>A0A7S4EAY3_9STRA</name>
<feature type="compositionally biased region" description="Low complexity" evidence="1">
    <location>
        <begin position="296"/>
        <end position="313"/>
    </location>
</feature>
<gene>
    <name evidence="2" type="ORF">PCAL00307_LOCUS16649</name>
    <name evidence="3" type="ORF">PECAL_4P28140</name>
</gene>
<evidence type="ECO:0000313" key="2">
    <source>
        <dbReference type="EMBL" id="CAE0701213.1"/>
    </source>
</evidence>
<feature type="non-terminal residue" evidence="2">
    <location>
        <position position="1"/>
    </location>
</feature>
<feature type="compositionally biased region" description="Basic residues" evidence="1">
    <location>
        <begin position="195"/>
        <end position="212"/>
    </location>
</feature>
<sequence length="610" mass="63354">ETVRPSALAPRAPRSSEIARRGALRESTARSWREPVRCGSVYRTANSAEQRQTCPDGLFTVPRPFTVRAALREMSDVAMELLSVTLTRAPLGLKLDAYGFLAAVLDTAEDATRRALRPCDELIGINGTLYDDIPTESTPDAAAELCDLVGEYVEAGAFPLTLTFRRDPSLMCQPVAACFERRSVAPPRRSSSAGPRRRRTWRSTRSPKRRRTLTSSPSPIYASQTSSSSLSSVRPPGEDELVFESPEAAFAPPDDDAAPAFAPPPDDDAAPAFAPPPDDAAAAPPPDDAPPEGISEPAVAPDAAVEEAPVVTTTRRRKKPRRYAEVPDAPASRWAEGSAVTPAPITPAAPPPITPAAPAAPVPPVTLSAGAAPPPRTPAAPVSGAAAAAAGPTVFTKRQILALMPGGTGSIVPAVYAASGTIYALCFSEAANPGLPTVLEISAGAQRARQVALLDGLRQSGGVAPLFVCLRTRRGRLECMPGSSCKAFRFAGYRAVVSVERHDPPKLVGGEGRQATVTLGAATAAPCPLTATPAAAPPATPAAPPPVLSPVTSPRRASPFLPPAPSPAAAFASPAALSPAPPPAVPGPTRRRVIPRRYADVPDAPASRWA</sequence>
<dbReference type="AlphaFoldDB" id="A0A7S4EAY3"/>
<feature type="compositionally biased region" description="Low complexity" evidence="1">
    <location>
        <begin position="213"/>
        <end position="232"/>
    </location>
</feature>
<feature type="compositionally biased region" description="Pro residues" evidence="1">
    <location>
        <begin position="535"/>
        <end position="548"/>
    </location>
</feature>
<feature type="region of interest" description="Disordered" evidence="1">
    <location>
        <begin position="1"/>
        <end position="20"/>
    </location>
</feature>
<feature type="region of interest" description="Disordered" evidence="1">
    <location>
        <begin position="532"/>
        <end position="610"/>
    </location>
</feature>
<reference evidence="3" key="2">
    <citation type="submission" date="2021-11" db="EMBL/GenBank/DDBJ databases">
        <authorList>
            <consortium name="Genoscope - CEA"/>
            <person name="William W."/>
        </authorList>
    </citation>
    <scope>NUCLEOTIDE SEQUENCE</scope>
</reference>
<dbReference type="Proteomes" id="UP000789595">
    <property type="component" value="Unassembled WGS sequence"/>
</dbReference>
<feature type="compositionally biased region" description="Low complexity" evidence="1">
    <location>
        <begin position="184"/>
        <end position="194"/>
    </location>
</feature>
<reference evidence="2" key="1">
    <citation type="submission" date="2021-01" db="EMBL/GenBank/DDBJ databases">
        <authorList>
            <person name="Corre E."/>
            <person name="Pelletier E."/>
            <person name="Niang G."/>
            <person name="Scheremetjew M."/>
            <person name="Finn R."/>
            <person name="Kale V."/>
            <person name="Holt S."/>
            <person name="Cochrane G."/>
            <person name="Meng A."/>
            <person name="Brown T."/>
            <person name="Cohen L."/>
        </authorList>
    </citation>
    <scope>NUCLEOTIDE SEQUENCE</scope>
    <source>
        <strain evidence="2">CCMP1756</strain>
    </source>
</reference>
<protein>
    <submittedName>
        <fullName evidence="2">Uncharacterized protein</fullName>
    </submittedName>
</protein>
<organism evidence="2">
    <name type="scientific">Pelagomonas calceolata</name>
    <dbReference type="NCBI Taxonomy" id="35677"/>
    <lineage>
        <taxon>Eukaryota</taxon>
        <taxon>Sar</taxon>
        <taxon>Stramenopiles</taxon>
        <taxon>Ochrophyta</taxon>
        <taxon>Pelagophyceae</taxon>
        <taxon>Pelagomonadales</taxon>
        <taxon>Pelagomonadaceae</taxon>
        <taxon>Pelagomonas</taxon>
    </lineage>
</organism>
<feature type="compositionally biased region" description="Pro residues" evidence="1">
    <location>
        <begin position="273"/>
        <end position="288"/>
    </location>
</feature>
<feature type="non-terminal residue" evidence="2">
    <location>
        <position position="610"/>
    </location>
</feature>
<dbReference type="EMBL" id="HBIW01019344">
    <property type="protein sequence ID" value="CAE0701213.1"/>
    <property type="molecule type" value="Transcribed_RNA"/>
</dbReference>
<evidence type="ECO:0000313" key="3">
    <source>
        <dbReference type="EMBL" id="CAH0375477.1"/>
    </source>
</evidence>
<accession>A0A7S4EAY3</accession>
<evidence type="ECO:0000256" key="1">
    <source>
        <dbReference type="SAM" id="MobiDB-lite"/>
    </source>
</evidence>
<feature type="compositionally biased region" description="Low complexity" evidence="1">
    <location>
        <begin position="549"/>
        <end position="559"/>
    </location>
</feature>
<evidence type="ECO:0000313" key="4">
    <source>
        <dbReference type="Proteomes" id="UP000789595"/>
    </source>
</evidence>
<feature type="compositionally biased region" description="Pro residues" evidence="1">
    <location>
        <begin position="344"/>
        <end position="357"/>
    </location>
</feature>
<keyword evidence="4" id="KW-1185">Reference proteome</keyword>
<feature type="compositionally biased region" description="Low complexity" evidence="1">
    <location>
        <begin position="567"/>
        <end position="578"/>
    </location>
</feature>